<dbReference type="SUPFAM" id="SSF81321">
    <property type="entry name" value="Family A G protein-coupled receptor-like"/>
    <property type="match status" value="1"/>
</dbReference>
<evidence type="ECO:0000256" key="1">
    <source>
        <dbReference type="SAM" id="Phobius"/>
    </source>
</evidence>
<organism evidence="4">
    <name type="scientific">Anisakis simplex</name>
    <name type="common">Herring worm</name>
    <dbReference type="NCBI Taxonomy" id="6269"/>
    <lineage>
        <taxon>Eukaryota</taxon>
        <taxon>Metazoa</taxon>
        <taxon>Ecdysozoa</taxon>
        <taxon>Nematoda</taxon>
        <taxon>Chromadorea</taxon>
        <taxon>Rhabditida</taxon>
        <taxon>Spirurina</taxon>
        <taxon>Ascaridomorpha</taxon>
        <taxon>Ascaridoidea</taxon>
        <taxon>Anisakidae</taxon>
        <taxon>Anisakis</taxon>
        <taxon>Anisakis simplex complex</taxon>
    </lineage>
</organism>
<dbReference type="AlphaFoldDB" id="A0A0M3K1N7"/>
<accession>A0A0M3K1N7</accession>
<protein>
    <submittedName>
        <fullName evidence="4">G protein-coupled receptor</fullName>
    </submittedName>
</protein>
<dbReference type="Pfam" id="PF10317">
    <property type="entry name" value="7TM_GPCR_Srd"/>
    <property type="match status" value="1"/>
</dbReference>
<reference evidence="2 3" key="2">
    <citation type="submission" date="2018-11" db="EMBL/GenBank/DDBJ databases">
        <authorList>
            <consortium name="Pathogen Informatics"/>
        </authorList>
    </citation>
    <scope>NUCLEOTIDE SEQUENCE [LARGE SCALE GENOMIC DNA]</scope>
</reference>
<dbReference type="OrthoDB" id="5817397at2759"/>
<evidence type="ECO:0000313" key="3">
    <source>
        <dbReference type="Proteomes" id="UP000267096"/>
    </source>
</evidence>
<dbReference type="Gene3D" id="1.20.1070.10">
    <property type="entry name" value="Rhodopsin 7-helix transmembrane proteins"/>
    <property type="match status" value="1"/>
</dbReference>
<feature type="transmembrane region" description="Helical" evidence="1">
    <location>
        <begin position="12"/>
        <end position="32"/>
    </location>
</feature>
<dbReference type="InterPro" id="IPR019421">
    <property type="entry name" value="7TM_GPCR_serpentine_rcpt_Srd"/>
</dbReference>
<feature type="transmembrane region" description="Helical" evidence="1">
    <location>
        <begin position="129"/>
        <end position="150"/>
    </location>
</feature>
<feature type="transmembrane region" description="Helical" evidence="1">
    <location>
        <begin position="244"/>
        <end position="270"/>
    </location>
</feature>
<keyword evidence="1" id="KW-1133">Transmembrane helix</keyword>
<feature type="transmembrane region" description="Helical" evidence="1">
    <location>
        <begin position="219"/>
        <end position="238"/>
    </location>
</feature>
<feature type="transmembrane region" description="Helical" evidence="1">
    <location>
        <begin position="44"/>
        <end position="68"/>
    </location>
</feature>
<sequence length="304" mass="34345">MHTFIAQFLTINAHITSVLCVVPNLLVVFLILTTQLSEIHEYRLIMAIESILELITCLTLSLLDLGFYEDGDVIYFVQKGILASSGQFLALYGWVFVIFLFSCKMFLVLLVFIFRYAFICDKHYLKSLFTCRGACVVAVFVTVVSATIGITSGCTLRIEDQERFDFIFMRNDTLTFFFKKGYTIAGTLCATTAGAIFILTYTVVFWTSARIIRKTKASGALLPQIFIIMPILFLFGVMLTPVHIGIYASVVPILFNWEPCAYPFIALYFVQPFRKRLSSIFSPNTFRSAILRCCCSPQQSSTTT</sequence>
<dbReference type="WBParaSite" id="ASIM_0001478901-mRNA-1">
    <property type="protein sequence ID" value="ASIM_0001478901-mRNA-1"/>
    <property type="gene ID" value="ASIM_0001478901"/>
</dbReference>
<evidence type="ECO:0000313" key="4">
    <source>
        <dbReference type="WBParaSite" id="ASIM_0001478901-mRNA-1"/>
    </source>
</evidence>
<reference evidence="4" key="1">
    <citation type="submission" date="2017-02" db="UniProtKB">
        <authorList>
            <consortium name="WormBaseParasite"/>
        </authorList>
    </citation>
    <scope>IDENTIFICATION</scope>
</reference>
<evidence type="ECO:0000313" key="2">
    <source>
        <dbReference type="EMBL" id="VDK51740.1"/>
    </source>
</evidence>
<feature type="transmembrane region" description="Helical" evidence="1">
    <location>
        <begin position="182"/>
        <end position="207"/>
    </location>
</feature>
<keyword evidence="3" id="KW-1185">Reference proteome</keyword>
<dbReference type="Proteomes" id="UP000267096">
    <property type="component" value="Unassembled WGS sequence"/>
</dbReference>
<keyword evidence="1" id="KW-0472">Membrane</keyword>
<dbReference type="EMBL" id="UYRR01031656">
    <property type="protein sequence ID" value="VDK51740.1"/>
    <property type="molecule type" value="Genomic_DNA"/>
</dbReference>
<feature type="transmembrane region" description="Helical" evidence="1">
    <location>
        <begin position="88"/>
        <end position="117"/>
    </location>
</feature>
<gene>
    <name evidence="2" type="ORF">ASIM_LOCUS14199</name>
</gene>
<proteinExistence type="predicted"/>
<name>A0A0M3K1N7_ANISI</name>
<keyword evidence="1" id="KW-0812">Transmembrane</keyword>